<accession>A0A418PN79</accession>
<dbReference type="Pfam" id="PF20248">
    <property type="entry name" value="DUF6603"/>
    <property type="match status" value="1"/>
</dbReference>
<dbReference type="Proteomes" id="UP000283522">
    <property type="component" value="Unassembled WGS sequence"/>
</dbReference>
<evidence type="ECO:0000313" key="3">
    <source>
        <dbReference type="EMBL" id="RIW12964.1"/>
    </source>
</evidence>
<name>A0A418PN79_9BACT</name>
<dbReference type="OrthoDB" id="535891at2"/>
<keyword evidence="4" id="KW-1185">Reference proteome</keyword>
<feature type="region of interest" description="Disordered" evidence="1">
    <location>
        <begin position="406"/>
        <end position="446"/>
    </location>
</feature>
<feature type="domain" description="DUF6603" evidence="2">
    <location>
        <begin position="472"/>
        <end position="1019"/>
    </location>
</feature>
<dbReference type="EMBL" id="QXML01000011">
    <property type="protein sequence ID" value="RIW12964.1"/>
    <property type="molecule type" value="Genomic_DNA"/>
</dbReference>
<dbReference type="RefSeq" id="WP_119479229.1">
    <property type="nucleotide sequence ID" value="NZ_QXML01000011.1"/>
</dbReference>
<dbReference type="AlphaFoldDB" id="A0A418PN79"/>
<comment type="caution">
    <text evidence="3">The sequence shown here is derived from an EMBL/GenBank/DDBJ whole genome shotgun (WGS) entry which is preliminary data.</text>
</comment>
<proteinExistence type="predicted"/>
<organism evidence="3 4">
    <name type="scientific">Algoriphagus lacus</name>
    <dbReference type="NCBI Taxonomy" id="2056311"/>
    <lineage>
        <taxon>Bacteria</taxon>
        <taxon>Pseudomonadati</taxon>
        <taxon>Bacteroidota</taxon>
        <taxon>Cytophagia</taxon>
        <taxon>Cytophagales</taxon>
        <taxon>Cyclobacteriaceae</taxon>
        <taxon>Algoriphagus</taxon>
    </lineage>
</organism>
<reference evidence="3 4" key="1">
    <citation type="submission" date="2018-09" db="EMBL/GenBank/DDBJ databases">
        <authorList>
            <person name="Wang X."/>
            <person name="Du Z."/>
        </authorList>
    </citation>
    <scope>NUCLEOTIDE SEQUENCE [LARGE SCALE GENOMIC DNA]</scope>
    <source>
        <strain evidence="3 4">N3</strain>
    </source>
</reference>
<evidence type="ECO:0000256" key="1">
    <source>
        <dbReference type="SAM" id="MobiDB-lite"/>
    </source>
</evidence>
<evidence type="ECO:0000259" key="2">
    <source>
        <dbReference type="Pfam" id="PF20248"/>
    </source>
</evidence>
<sequence>MAEENSQDFFQQVLKLFYEIIKPGLDIFGDDQARNELLGSLGLPPTGGSTIPVGTSLEEYVNKADDEVQPFKLAGAIADMTAIVMAIEGVVQAAIAASDGEEERTANEIVTAILNLLTLEYLRRRQPAVHSVLSLLNALDTKMAAAGGSSNFIVEDIGAFFKNLGKGLEDEESAAALSDSLFLAIAAGLFFLDHFLRKGGVDNLMIGSNYGYEGTVSSTTPLADQISNRALTYGVEAKIAGEVPLKLYNTLLFAPKEHGGVAFVTKLLGKSAKTFNIGEDDKHSIGYDVTGDGLFRIGTLPEAKGGPANKFTVFYSYNTPNPTKIALLDKPVIKFALGTAKVGVMVKPDDLLVKGILNIHYQVGKGSLTGFPFSLIPDLDDKFPLGIGYSLKNGFIVDGNGNIGIDEPKKSTPAEGSSSGERTSSSSHALSGSGDGAPAPAPAESGGEADAVAKILGTLLNALNMRLPLHKNLGDIIGLEVLTIKVNVNEDMSSIEMEVSLDFWIKFGPPVMLTINRLGLNLKATKLEGNGGVFGYDLVPAIKWPTGAGIRINAGVVTGGGFLYFDPDKGEYFGALELSFQNLFDLKAIGIINTKMPDGSEGFSLLIIVTAEFSPVQLGFGFTLIGVGGLLGVNRRAEVESLRVGLKTNALKSILFPEDVVGNISRIISDIKQIFPIKEDTFLIGLMGKIGWGTPTLISIELGIILELPEPKIIILGVVKMALPTEETALVKIQVNFLGVIDFQNGFVYFEARLFDSKLVGFPLTGSLALVVAWGGSDAFGLSIGGFHPDFKDLPTVPTLPGAFRDMDRISLQLLSGDNPRLSVECYLAATSNSVQFGAKLELLAQGPLDFNLYGKLQLDVLFIFDPFSFIVRLEATLAIRQGTSVLFGIHFMGKLSGPTPWNIAGEVSFGLLFVTVTISFDETWGDPRPDVAVETEDLLALLTAEIQKSGNWRPILPANNHLHVSLRQIPEDQMPELLIQPFGSITFSQRSLPLNMEIKKYGNRKPLKANEANFRITEAMVGGVKPTLTPAQELFAVGNYIPLSEDEKLSRKSFEKLESGVTIQDSGELRLAPETLDPVTLDYELDYTYDDDVAPSRRFTKIPMGGFKHMVRGAGISGSRLSWRNEASKSLNSPEKVALKTSGFTIASNDDLKELNSSYRSESYAAALESLRKLTEKNASSKSKYQVVGVHELV</sequence>
<evidence type="ECO:0000313" key="4">
    <source>
        <dbReference type="Proteomes" id="UP000283522"/>
    </source>
</evidence>
<protein>
    <recommendedName>
        <fullName evidence="2">DUF6603 domain-containing protein</fullName>
    </recommendedName>
</protein>
<gene>
    <name evidence="3" type="ORF">D0X99_17885</name>
</gene>
<dbReference type="InterPro" id="IPR046538">
    <property type="entry name" value="DUF6603"/>
</dbReference>
<feature type="compositionally biased region" description="Low complexity" evidence="1">
    <location>
        <begin position="415"/>
        <end position="446"/>
    </location>
</feature>